<feature type="coiled-coil region" evidence="1">
    <location>
        <begin position="87"/>
        <end position="173"/>
    </location>
</feature>
<keyword evidence="1" id="KW-0175">Coiled coil</keyword>
<evidence type="ECO:0000313" key="3">
    <source>
        <dbReference type="Proteomes" id="UP000789396"/>
    </source>
</evidence>
<dbReference type="OrthoDB" id="2483814at2759"/>
<name>A0A9N9INN3_9GLOM</name>
<evidence type="ECO:0000256" key="1">
    <source>
        <dbReference type="SAM" id="Coils"/>
    </source>
</evidence>
<protein>
    <submittedName>
        <fullName evidence="2">2643_t:CDS:1</fullName>
    </submittedName>
</protein>
<evidence type="ECO:0000313" key="2">
    <source>
        <dbReference type="EMBL" id="CAG8740689.1"/>
    </source>
</evidence>
<feature type="coiled-coil region" evidence="1">
    <location>
        <begin position="2"/>
        <end position="40"/>
    </location>
</feature>
<dbReference type="AlphaFoldDB" id="A0A9N9INN3"/>
<feature type="coiled-coil region" evidence="1">
    <location>
        <begin position="202"/>
        <end position="246"/>
    </location>
</feature>
<sequence length="316" mass="37829">MNQKLQEENKIAKYQNERLTKKQEQIFEEIRSEIEQYNEKEKIFNVLDEKIDIVLANFNFEVLFPLDDTLEKMEKIVELCNNVTQINQNYSGELNRIQQILNDLKQEETTLKNKISQCKDKNKDYEQNKEVNQELKNLEYDYKSLERTLNSKLEQLEKEKEINIEVLKRIEILNQKADIVLKNFKIQSNHPTLKNKLALIKKIKIQELINKLREEIKNLSKEKDNCEKENLDNQQIINENKHLKEQNFENKIQEKIEEISVTNRVLDVFIKNNNLERDKELINDSLKNFKIAFNETDSLEHKMDLIIEFSSKNIQS</sequence>
<gene>
    <name evidence="2" type="ORF">RFULGI_LOCUS12835</name>
</gene>
<dbReference type="Proteomes" id="UP000789396">
    <property type="component" value="Unassembled WGS sequence"/>
</dbReference>
<comment type="caution">
    <text evidence="2">The sequence shown here is derived from an EMBL/GenBank/DDBJ whole genome shotgun (WGS) entry which is preliminary data.</text>
</comment>
<accession>A0A9N9INN3</accession>
<dbReference type="EMBL" id="CAJVPZ010031994">
    <property type="protein sequence ID" value="CAG8740689.1"/>
    <property type="molecule type" value="Genomic_DNA"/>
</dbReference>
<keyword evidence="3" id="KW-1185">Reference proteome</keyword>
<proteinExistence type="predicted"/>
<organism evidence="2 3">
    <name type="scientific">Racocetra fulgida</name>
    <dbReference type="NCBI Taxonomy" id="60492"/>
    <lineage>
        <taxon>Eukaryota</taxon>
        <taxon>Fungi</taxon>
        <taxon>Fungi incertae sedis</taxon>
        <taxon>Mucoromycota</taxon>
        <taxon>Glomeromycotina</taxon>
        <taxon>Glomeromycetes</taxon>
        <taxon>Diversisporales</taxon>
        <taxon>Gigasporaceae</taxon>
        <taxon>Racocetra</taxon>
    </lineage>
</organism>
<reference evidence="2" key="1">
    <citation type="submission" date="2021-06" db="EMBL/GenBank/DDBJ databases">
        <authorList>
            <person name="Kallberg Y."/>
            <person name="Tangrot J."/>
            <person name="Rosling A."/>
        </authorList>
    </citation>
    <scope>NUCLEOTIDE SEQUENCE</scope>
    <source>
        <strain evidence="2">IN212</strain>
    </source>
</reference>